<gene>
    <name evidence="2" type="ORF">mMyoMyo1_011861</name>
</gene>
<feature type="compositionally biased region" description="Polar residues" evidence="1">
    <location>
        <begin position="1"/>
        <end position="13"/>
    </location>
</feature>
<feature type="compositionally biased region" description="Basic and acidic residues" evidence="1">
    <location>
        <begin position="27"/>
        <end position="37"/>
    </location>
</feature>
<evidence type="ECO:0000313" key="2">
    <source>
        <dbReference type="EMBL" id="KAF6341429.1"/>
    </source>
</evidence>
<keyword evidence="3" id="KW-1185">Reference proteome</keyword>
<protein>
    <submittedName>
        <fullName evidence="2">Uncharacterized protein</fullName>
    </submittedName>
</protein>
<reference evidence="2 3" key="1">
    <citation type="journal article" date="2020" name="Nature">
        <title>Six reference-quality genomes reveal evolution of bat adaptations.</title>
        <authorList>
            <person name="Jebb D."/>
            <person name="Huang Z."/>
            <person name="Pippel M."/>
            <person name="Hughes G.M."/>
            <person name="Lavrichenko K."/>
            <person name="Devanna P."/>
            <person name="Winkler S."/>
            <person name="Jermiin L.S."/>
            <person name="Skirmuntt E.C."/>
            <person name="Katzourakis A."/>
            <person name="Burkitt-Gray L."/>
            <person name="Ray D.A."/>
            <person name="Sullivan K.A.M."/>
            <person name="Roscito J.G."/>
            <person name="Kirilenko B.M."/>
            <person name="Davalos L.M."/>
            <person name="Corthals A.P."/>
            <person name="Power M.L."/>
            <person name="Jones G."/>
            <person name="Ransome R.D."/>
            <person name="Dechmann D.K.N."/>
            <person name="Locatelli A.G."/>
            <person name="Puechmaille S.J."/>
            <person name="Fedrigo O."/>
            <person name="Jarvis E.D."/>
            <person name="Hiller M."/>
            <person name="Vernes S.C."/>
            <person name="Myers E.W."/>
            <person name="Teeling E.C."/>
        </authorList>
    </citation>
    <scope>NUCLEOTIDE SEQUENCE [LARGE SCALE GENOMIC DNA]</scope>
    <source>
        <strain evidence="2">MMyoMyo1</strain>
        <tissue evidence="2">Flight muscle</tissue>
    </source>
</reference>
<feature type="region of interest" description="Disordered" evidence="1">
    <location>
        <begin position="1"/>
        <end position="44"/>
    </location>
</feature>
<comment type="caution">
    <text evidence="2">The sequence shown here is derived from an EMBL/GenBank/DDBJ whole genome shotgun (WGS) entry which is preliminary data.</text>
</comment>
<organism evidence="2 3">
    <name type="scientific">Myotis myotis</name>
    <name type="common">Greater mouse-eared bat</name>
    <name type="synonym">Vespertilio myotis</name>
    <dbReference type="NCBI Taxonomy" id="51298"/>
    <lineage>
        <taxon>Eukaryota</taxon>
        <taxon>Metazoa</taxon>
        <taxon>Chordata</taxon>
        <taxon>Craniata</taxon>
        <taxon>Vertebrata</taxon>
        <taxon>Euteleostomi</taxon>
        <taxon>Mammalia</taxon>
        <taxon>Eutheria</taxon>
        <taxon>Laurasiatheria</taxon>
        <taxon>Chiroptera</taxon>
        <taxon>Yangochiroptera</taxon>
        <taxon>Vespertilionidae</taxon>
        <taxon>Myotis</taxon>
    </lineage>
</organism>
<name>A0A7J7WVK3_MYOMY</name>
<evidence type="ECO:0000256" key="1">
    <source>
        <dbReference type="SAM" id="MobiDB-lite"/>
    </source>
</evidence>
<dbReference type="AlphaFoldDB" id="A0A7J7WVK3"/>
<evidence type="ECO:0000313" key="3">
    <source>
        <dbReference type="Proteomes" id="UP000527355"/>
    </source>
</evidence>
<proteinExistence type="predicted"/>
<dbReference type="EMBL" id="JABWUV010000007">
    <property type="protein sequence ID" value="KAF6341429.1"/>
    <property type="molecule type" value="Genomic_DNA"/>
</dbReference>
<dbReference type="Proteomes" id="UP000527355">
    <property type="component" value="Unassembled WGS sequence"/>
</dbReference>
<sequence length="139" mass="15123">MQLCTCSSKSWRGQSPAGAQKPISRLEQSDDGNKEALSRAAPRSHSLASVFQRCRLFATPQGGQGERPRGLNERGCVGNILRECVLQPIFFFWGGGVGEGAIENMPRGPGRALSWLEPRLDTAGLRVPSLVRAHTRLNP</sequence>
<accession>A0A7J7WVK3</accession>